<sequence length="350" mass="38683">MIHLPRLYGKGGKSCARDEHAGPVSEARPGGHGGRAAPFPPALTGGESHHQGAKVDWLTVTWQPEQGQDVARWAYEFLTNYLGGVLAESVNGLFGYQSGVRFFVPVAGVPIHVGRVDYGGAHHGGRARLDLSGAGCSRVTRWLHVQTELDQLAEVKLTRVDLACDFLDGRFSVEDAVDWYRAGEFNAGGRNPRHSLIGDWLEPRHGRTLEVGRRENGKMLRCYEKGRQLGNQDSPWTRFEVEIRNNDRDIPVDVLTRCDEYFVGAYKCLEQLLDAPAERIATHQAEGEIAFDRLVETASTAYGRLVNVMRGVMTIDQIMDSLSRPGFPKRLERAALGGFYQGAPTAPPPH</sequence>
<evidence type="ECO:0000259" key="2">
    <source>
        <dbReference type="Pfam" id="PF02486"/>
    </source>
</evidence>
<dbReference type="AlphaFoldDB" id="A0A193SD77"/>
<gene>
    <name evidence="3" type="ORF">MCM2015_pMC4_8</name>
</gene>
<evidence type="ECO:0000256" key="1">
    <source>
        <dbReference type="SAM" id="MobiDB-lite"/>
    </source>
</evidence>
<name>A0A193SD77_9ZZZZ</name>
<dbReference type="EMBL" id="LT158604">
    <property type="protein sequence ID" value="CVK35566.1"/>
    <property type="molecule type" value="Genomic_DNA"/>
</dbReference>
<reference evidence="3" key="1">
    <citation type="journal article" date="2016" name="Sci. Rep.">
        <title>Genomics of high molecular weight plasmids isolated from an on-farm biopurification system.</title>
        <authorList>
            <person name="Martini M.C."/>
            <person name="Wibberg D."/>
            <person name="Lozano M."/>
            <person name="Torres Tejerizo G."/>
            <person name="Albicoro F.J."/>
            <person name="Jaenicke S."/>
            <person name="van Elsas J.D."/>
            <person name="Petroni A."/>
            <person name="Garcillan-Barcia M.P."/>
            <person name="de la Cruz F."/>
            <person name="Schluter A."/>
            <person name="Puhler A."/>
            <person name="Pistorio M."/>
            <person name="Lagares A."/>
            <person name="Del Papa M.F."/>
        </authorList>
    </citation>
    <scope>NUCLEOTIDE SEQUENCE</scope>
    <source>
        <plasmid evidence="3">pMC4</plasmid>
    </source>
</reference>
<dbReference type="InterPro" id="IPR003491">
    <property type="entry name" value="REP-like_C"/>
</dbReference>
<proteinExistence type="predicted"/>
<feature type="region of interest" description="Disordered" evidence="1">
    <location>
        <begin position="11"/>
        <end position="50"/>
    </location>
</feature>
<dbReference type="Pfam" id="PF02486">
    <property type="entry name" value="Rep_trans"/>
    <property type="match status" value="1"/>
</dbReference>
<protein>
    <recommendedName>
        <fullName evidence="2">Replication initiation protein-like C-terminal domain-containing protein</fullName>
    </recommendedName>
</protein>
<geneLocation type="plasmid" evidence="3">
    <name>pMC4</name>
</geneLocation>
<accession>A0A193SD77</accession>
<keyword evidence="3" id="KW-0614">Plasmid</keyword>
<feature type="domain" description="Replication initiation protein-like C-terminal" evidence="2">
    <location>
        <begin position="156"/>
        <end position="277"/>
    </location>
</feature>
<organism evidence="3">
    <name type="scientific">biofilter metagenome</name>
    <dbReference type="NCBI Taxonomy" id="1070537"/>
    <lineage>
        <taxon>unclassified sequences</taxon>
        <taxon>metagenomes</taxon>
        <taxon>ecological metagenomes</taxon>
    </lineage>
</organism>
<evidence type="ECO:0000313" key="3">
    <source>
        <dbReference type="EMBL" id="CVK35566.1"/>
    </source>
</evidence>